<dbReference type="Proteomes" id="UP001251528">
    <property type="component" value="Unassembled WGS sequence"/>
</dbReference>
<dbReference type="AlphaFoldDB" id="A0AAJ0D139"/>
<name>A0AAJ0D139_9HYPO</name>
<evidence type="ECO:0000256" key="1">
    <source>
        <dbReference type="SAM" id="SignalP"/>
    </source>
</evidence>
<evidence type="ECO:0000313" key="3">
    <source>
        <dbReference type="Proteomes" id="UP001251528"/>
    </source>
</evidence>
<comment type="caution">
    <text evidence="2">The sequence shown here is derived from an EMBL/GenBank/DDBJ whole genome shotgun (WGS) entry which is preliminary data.</text>
</comment>
<reference evidence="2" key="1">
    <citation type="submission" date="2023-06" db="EMBL/GenBank/DDBJ databases">
        <title>Conoideocrella luteorostrata (Hypocreales: Clavicipitaceae), a potential biocontrol fungus for elongate hemlock scale in United States Christmas tree production areas.</title>
        <authorList>
            <person name="Barrett H."/>
            <person name="Lovett B."/>
            <person name="Macias A.M."/>
            <person name="Stajich J.E."/>
            <person name="Kasson M.T."/>
        </authorList>
    </citation>
    <scope>NUCLEOTIDE SEQUENCE</scope>
    <source>
        <strain evidence="2">ARSEF 14590</strain>
    </source>
</reference>
<keyword evidence="1" id="KW-0732">Signal</keyword>
<organism evidence="2 3">
    <name type="scientific">Conoideocrella luteorostrata</name>
    <dbReference type="NCBI Taxonomy" id="1105319"/>
    <lineage>
        <taxon>Eukaryota</taxon>
        <taxon>Fungi</taxon>
        <taxon>Dikarya</taxon>
        <taxon>Ascomycota</taxon>
        <taxon>Pezizomycotina</taxon>
        <taxon>Sordariomycetes</taxon>
        <taxon>Hypocreomycetidae</taxon>
        <taxon>Hypocreales</taxon>
        <taxon>Clavicipitaceae</taxon>
        <taxon>Conoideocrella</taxon>
    </lineage>
</organism>
<sequence length="158" mass="17685">MLNIPLTWALLLAPAVFALPRGDLTDATTDIQPQDIHWETSRYWSYGSPGGSASGLSVSGPKNYYTGAPAFNVTCVRETMAADGWLACTPAPNHDAAGVVLYRRIKNPSYHYNTDIWVSHQYTYKDLKLNITGHNVRYEQYDGWETKKEMPVVSKELS</sequence>
<accession>A0AAJ0D139</accession>
<dbReference type="EMBL" id="JASWJB010000003">
    <property type="protein sequence ID" value="KAK2616721.1"/>
    <property type="molecule type" value="Genomic_DNA"/>
</dbReference>
<gene>
    <name evidence="2" type="ORF">QQS21_000333</name>
</gene>
<feature type="chain" id="PRO_5042553102" evidence="1">
    <location>
        <begin position="19"/>
        <end position="158"/>
    </location>
</feature>
<feature type="signal peptide" evidence="1">
    <location>
        <begin position="1"/>
        <end position="18"/>
    </location>
</feature>
<protein>
    <submittedName>
        <fullName evidence="2">Uncharacterized protein</fullName>
    </submittedName>
</protein>
<proteinExistence type="predicted"/>
<keyword evidence="3" id="KW-1185">Reference proteome</keyword>
<evidence type="ECO:0000313" key="2">
    <source>
        <dbReference type="EMBL" id="KAK2616721.1"/>
    </source>
</evidence>